<evidence type="ECO:0000256" key="1">
    <source>
        <dbReference type="SAM" id="Coils"/>
    </source>
</evidence>
<proteinExistence type="predicted"/>
<dbReference type="EMBL" id="CP018335">
    <property type="protein sequence ID" value="APM40495.1"/>
    <property type="molecule type" value="Genomic_DNA"/>
</dbReference>
<name>A0A1L5FC18_CLOKL</name>
<dbReference type="Proteomes" id="UP000184604">
    <property type="component" value="Chromosome"/>
</dbReference>
<accession>A0A1L5FC18</accession>
<evidence type="ECO:0000313" key="2">
    <source>
        <dbReference type="EMBL" id="APM40495.1"/>
    </source>
</evidence>
<dbReference type="AlphaFoldDB" id="A0A1L5FC18"/>
<sequence>MEAVLTELKHVDVTNHCKERYVERVKGITNSFDIENYVLTNNDRIIRDINKIFNYSEFLTEDRLGGDGTIKRFYVKDDILLVLRQDESVIITLIKIDYGFPEKINRGIVKELLEEINSLKEDLQESEKAIVSYINVRNLEKERISNKIKFLKERIKEIDMDIEGKRKSINMPKLRIKKYVNMIYNSMELRRDIEQLAK</sequence>
<evidence type="ECO:0000313" key="4">
    <source>
        <dbReference type="Proteomes" id="UP000184604"/>
    </source>
</evidence>
<dbReference type="OrthoDB" id="2084990at2"/>
<feature type="coiled-coil region" evidence="1">
    <location>
        <begin position="109"/>
        <end position="161"/>
    </location>
</feature>
<organism evidence="3 4">
    <name type="scientific">Clostridium kluyveri</name>
    <dbReference type="NCBI Taxonomy" id="1534"/>
    <lineage>
        <taxon>Bacteria</taxon>
        <taxon>Bacillati</taxon>
        <taxon>Bacillota</taxon>
        <taxon>Clostridia</taxon>
        <taxon>Eubacteriales</taxon>
        <taxon>Clostridiaceae</taxon>
        <taxon>Clostridium</taxon>
    </lineage>
</organism>
<protein>
    <submittedName>
        <fullName evidence="3">Uncharacterized protein</fullName>
    </submittedName>
</protein>
<keyword evidence="1" id="KW-0175">Coiled coil</keyword>
<dbReference type="EMBL" id="CP018335">
    <property type="protein sequence ID" value="APM40561.1"/>
    <property type="molecule type" value="Genomic_DNA"/>
</dbReference>
<dbReference type="RefSeq" id="WP_073540087.1">
    <property type="nucleotide sequence ID" value="NZ_CP018335.1"/>
</dbReference>
<reference evidence="3 4" key="1">
    <citation type="submission" date="2016-12" db="EMBL/GenBank/DDBJ databases">
        <title>Complete genome sequence of Clostridium kluyveri JZZ isolated from the pit mud of a Chinese flavor liquor-making factory.</title>
        <authorList>
            <person name="Wang Y."/>
        </authorList>
    </citation>
    <scope>NUCLEOTIDE SEQUENCE [LARGE SCALE GENOMIC DNA]</scope>
    <source>
        <strain evidence="3 4">JZZ</strain>
    </source>
</reference>
<gene>
    <name evidence="2" type="ORF">BS101_18060</name>
    <name evidence="3" type="ORF">BS101_18445</name>
</gene>
<evidence type="ECO:0000313" key="3">
    <source>
        <dbReference type="EMBL" id="APM40561.1"/>
    </source>
</evidence>